<dbReference type="Pfam" id="PF13717">
    <property type="entry name" value="Zn_ribbon_4"/>
    <property type="match status" value="1"/>
</dbReference>
<feature type="compositionally biased region" description="Low complexity" evidence="1">
    <location>
        <begin position="338"/>
        <end position="370"/>
    </location>
</feature>
<dbReference type="STRING" id="1334629.MFUL124B02_33765"/>
<organism evidence="4 5">
    <name type="scientific">Myxococcus fulvus</name>
    <dbReference type="NCBI Taxonomy" id="33"/>
    <lineage>
        <taxon>Bacteria</taxon>
        <taxon>Pseudomonadati</taxon>
        <taxon>Myxococcota</taxon>
        <taxon>Myxococcia</taxon>
        <taxon>Myxococcales</taxon>
        <taxon>Cystobacterineae</taxon>
        <taxon>Myxococcaceae</taxon>
        <taxon>Myxococcus</taxon>
    </lineage>
</organism>
<dbReference type="NCBIfam" id="TIGR02098">
    <property type="entry name" value="MJ0042_CXXC"/>
    <property type="match status" value="1"/>
</dbReference>
<evidence type="ECO:0000313" key="5">
    <source>
        <dbReference type="Proteomes" id="UP000321514"/>
    </source>
</evidence>
<feature type="compositionally biased region" description="Acidic residues" evidence="1">
    <location>
        <begin position="289"/>
        <end position="300"/>
    </location>
</feature>
<feature type="transmembrane region" description="Helical" evidence="2">
    <location>
        <begin position="711"/>
        <end position="733"/>
    </location>
</feature>
<dbReference type="Proteomes" id="UP000321514">
    <property type="component" value="Unassembled WGS sequence"/>
</dbReference>
<feature type="region of interest" description="Disordered" evidence="1">
    <location>
        <begin position="156"/>
        <end position="606"/>
    </location>
</feature>
<dbReference type="AlphaFoldDB" id="A0A511SWW3"/>
<protein>
    <recommendedName>
        <fullName evidence="3">Zinc finger/thioredoxin putative domain-containing protein</fullName>
    </recommendedName>
</protein>
<feature type="compositionally biased region" description="Low complexity" evidence="1">
    <location>
        <begin position="503"/>
        <end position="517"/>
    </location>
</feature>
<comment type="caution">
    <text evidence="4">The sequence shown here is derived from an EMBL/GenBank/DDBJ whole genome shotgun (WGS) entry which is preliminary data.</text>
</comment>
<accession>A0A511SWW3</accession>
<name>A0A511SWW3_MYXFU</name>
<dbReference type="InterPro" id="IPR011723">
    <property type="entry name" value="Znf/thioredoxin_put"/>
</dbReference>
<sequence length="899" mass="89114">MIVKCARCQTRFKIPDEKVTEKGVKVRCTKCQNTFRVTRESGGEDAGASSPSSSAGQADPFAAFGAAADPKGVEITRPGFFAQGVAATRTAPAGPPGGGSWNSMDGDLDTEDGVFREPTRIGPIPLPPAQSSGAPVAGSPGVAAVRNAGAVPLPGAAQPVRPPVDTSTGLYGGAVPPPVDEAAASRQAGPVPLPGIASRQPPGVAAPRGAPARTAPPPPGAGSAASRGVDPFADFLAAPAGAAGGADPFGALPAPVGPGARPPAPPADADPFASIDIDDSLPAPRTAAEDDPFASIDIDDSTMAAPPPFAPAPPASAPLAGQTAAPRGVTGQPPPRAPQAGAPGAPRAGAPAAGRPPAHAAAGASPFSAPEDATLPGRPPALPADPFASLDLDVTQAGRPPASPADPFASLDLDDATQAGRPPPDPFAALDSNDATQAGRPPLDPFAALAPNDATQAGRPPSAPARGGGAPLNPNDATQAGRPPSAAVRGGTAPLNPNDATQAGHPPAAAARGGAAPLNPREAAQTGRPPAAPAPVDPFLAPSDATLPGRPPTAADPFASLDLGDATHPGHSPVGASPAHPPSSPPGAQDLFDLNSDGGDAFGEHAGLEASDTGRAALFGDVSPGALDHDGSHGASLGSLLDDVPPVDTGHGGGVTLGRVGSGVGQREVLELDPSMTAAPVVSVAKPTARPEDVGIPQARPPSRARRVTALFVNLVVAAALVVSLGALGWVYLHEGRVDFSVLSPERLRSLVVPAPTPLVALDVSNGLYETQSGKPLFFIRGDAENRTGAATHLRVRGALFDGNQRVRSVEGLAGSVATSEELFAVSNTESALALRQRMDAAAVSVAPGARAPFLLVFHEYPAALDGFRLEVTVEAVPAPAAAAPPAEPTAPAQAKPTE</sequence>
<keyword evidence="2" id="KW-0472">Membrane</keyword>
<evidence type="ECO:0000313" key="4">
    <source>
        <dbReference type="EMBL" id="GEN06391.1"/>
    </source>
</evidence>
<feature type="compositionally biased region" description="Low complexity" evidence="1">
    <location>
        <begin position="201"/>
        <end position="213"/>
    </location>
</feature>
<dbReference type="RefSeq" id="WP_083559731.1">
    <property type="nucleotide sequence ID" value="NZ_BJXR01000015.1"/>
</dbReference>
<evidence type="ECO:0000256" key="2">
    <source>
        <dbReference type="SAM" id="Phobius"/>
    </source>
</evidence>
<reference evidence="4 5" key="1">
    <citation type="submission" date="2019-07" db="EMBL/GenBank/DDBJ databases">
        <title>Whole genome shotgun sequence of Myxococcus fulvus NBRC 100333.</title>
        <authorList>
            <person name="Hosoyama A."/>
            <person name="Uohara A."/>
            <person name="Ohji S."/>
            <person name="Ichikawa N."/>
        </authorList>
    </citation>
    <scope>NUCLEOTIDE SEQUENCE [LARGE SCALE GENOMIC DNA]</scope>
    <source>
        <strain evidence="4 5">NBRC 100333</strain>
    </source>
</reference>
<evidence type="ECO:0000256" key="1">
    <source>
        <dbReference type="SAM" id="MobiDB-lite"/>
    </source>
</evidence>
<keyword evidence="2" id="KW-1133">Transmembrane helix</keyword>
<keyword evidence="2" id="KW-0812">Transmembrane</keyword>
<feature type="compositionally biased region" description="Low complexity" evidence="1">
    <location>
        <begin position="221"/>
        <end position="259"/>
    </location>
</feature>
<dbReference type="OrthoDB" id="5506264at2"/>
<dbReference type="EMBL" id="BJXR01000015">
    <property type="protein sequence ID" value="GEN06391.1"/>
    <property type="molecule type" value="Genomic_DNA"/>
</dbReference>
<feature type="region of interest" description="Disordered" evidence="1">
    <location>
        <begin position="38"/>
        <end position="63"/>
    </location>
</feature>
<feature type="domain" description="Zinc finger/thioredoxin putative" evidence="3">
    <location>
        <begin position="1"/>
        <end position="36"/>
    </location>
</feature>
<evidence type="ECO:0000259" key="3">
    <source>
        <dbReference type="Pfam" id="PF13717"/>
    </source>
</evidence>
<feature type="compositionally biased region" description="Low complexity" evidence="1">
    <location>
        <begin position="46"/>
        <end position="63"/>
    </location>
</feature>
<proteinExistence type="predicted"/>
<gene>
    <name evidence="4" type="ORF">MFU01_14280</name>
</gene>
<feature type="compositionally biased region" description="Pro residues" evidence="1">
    <location>
        <begin position="305"/>
        <end position="316"/>
    </location>
</feature>